<dbReference type="InterPro" id="IPR012854">
    <property type="entry name" value="Cu_amine_oxidase-like_N"/>
</dbReference>
<protein>
    <submittedName>
        <fullName evidence="2">Copper amine oxidase N-terminal domain-containing protein</fullName>
    </submittedName>
</protein>
<proteinExistence type="predicted"/>
<dbReference type="AlphaFoldDB" id="A0A3P3TA95"/>
<sequence length="135" mass="15176">MGLIEYLKRRSTRTLLWSCALFFSRGKIEMIKRLIISSMVAIISLSAPFQNGAAARSQVYVYLDGKRINFDAAPQVRNGSTMVPMRVIFEELGASLEWDKETQAITAKKEASTIHLTVCPASLCKRVLRYRCGVD</sequence>
<dbReference type="EMBL" id="RRCN01000002">
    <property type="protein sequence ID" value="RRJ54870.1"/>
    <property type="molecule type" value="Genomic_DNA"/>
</dbReference>
<name>A0A3P3TA95_9BACL</name>
<reference evidence="2 3" key="1">
    <citation type="submission" date="2018-11" db="EMBL/GenBank/DDBJ databases">
        <title>Genome sequencing of Paenibacillus sp. KCOM 3021 (= ChDC PVNT-B20).</title>
        <authorList>
            <person name="Kook J.-K."/>
            <person name="Park S.-N."/>
            <person name="Lim Y.K."/>
        </authorList>
    </citation>
    <scope>NUCLEOTIDE SEQUENCE [LARGE SCALE GENOMIC DNA]</scope>
    <source>
        <strain evidence="2 3">KCOM 3021</strain>
    </source>
</reference>
<dbReference type="Proteomes" id="UP000267017">
    <property type="component" value="Unassembled WGS sequence"/>
</dbReference>
<comment type="caution">
    <text evidence="2">The sequence shown here is derived from an EMBL/GenBank/DDBJ whole genome shotgun (WGS) entry which is preliminary data.</text>
</comment>
<dbReference type="SUPFAM" id="SSF55383">
    <property type="entry name" value="Copper amine oxidase, domain N"/>
    <property type="match status" value="1"/>
</dbReference>
<feature type="domain" description="Copper amine oxidase-like N-terminal" evidence="1">
    <location>
        <begin position="63"/>
        <end position="118"/>
    </location>
</feature>
<organism evidence="2 3">
    <name type="scientific">Paenibacillus oralis</name>
    <dbReference type="NCBI Taxonomy" id="2490856"/>
    <lineage>
        <taxon>Bacteria</taxon>
        <taxon>Bacillati</taxon>
        <taxon>Bacillota</taxon>
        <taxon>Bacilli</taxon>
        <taxon>Bacillales</taxon>
        <taxon>Paenibacillaceae</taxon>
        <taxon>Paenibacillus</taxon>
    </lineage>
</organism>
<accession>A0A3P3TA95</accession>
<gene>
    <name evidence="2" type="ORF">EHV15_35440</name>
</gene>
<dbReference type="OrthoDB" id="2612398at2"/>
<keyword evidence="3" id="KW-1185">Reference proteome</keyword>
<evidence type="ECO:0000259" key="1">
    <source>
        <dbReference type="Pfam" id="PF07833"/>
    </source>
</evidence>
<evidence type="ECO:0000313" key="2">
    <source>
        <dbReference type="EMBL" id="RRJ54870.1"/>
    </source>
</evidence>
<dbReference type="Gene3D" id="3.30.457.10">
    <property type="entry name" value="Copper amine oxidase-like, N-terminal domain"/>
    <property type="match status" value="2"/>
</dbReference>
<evidence type="ECO:0000313" key="3">
    <source>
        <dbReference type="Proteomes" id="UP000267017"/>
    </source>
</evidence>
<dbReference type="InterPro" id="IPR036582">
    <property type="entry name" value="Mao_N_sf"/>
</dbReference>
<dbReference type="Pfam" id="PF07833">
    <property type="entry name" value="Cu_amine_oxidN1"/>
    <property type="match status" value="1"/>
</dbReference>